<proteinExistence type="predicted"/>
<evidence type="ECO:0000313" key="2">
    <source>
        <dbReference type="WBParaSite" id="nRc.2.0.1.t24314-RA"/>
    </source>
</evidence>
<sequence length="135" mass="15565">MTHDGTVEVHPHLVEPNPLQILANGQWTCTARKGFLTTRNLMNTITLHKKIVINVNESVPTTFWWEGFLTIKNLMDAATRKIISDALENVDHWYLGVDHWISILTHGAERRTYESVQSRQMASLDYGLEHNLLWT</sequence>
<accession>A0A915JCV9</accession>
<keyword evidence="1" id="KW-1185">Reference proteome</keyword>
<dbReference type="WBParaSite" id="nRc.2.0.1.t24314-RA">
    <property type="protein sequence ID" value="nRc.2.0.1.t24314-RA"/>
    <property type="gene ID" value="nRc.2.0.1.g24314"/>
</dbReference>
<dbReference type="AlphaFoldDB" id="A0A915JCV9"/>
<protein>
    <submittedName>
        <fullName evidence="2">Uncharacterized protein</fullName>
    </submittedName>
</protein>
<evidence type="ECO:0000313" key="1">
    <source>
        <dbReference type="Proteomes" id="UP000887565"/>
    </source>
</evidence>
<dbReference type="Proteomes" id="UP000887565">
    <property type="component" value="Unplaced"/>
</dbReference>
<name>A0A915JCV9_ROMCU</name>
<organism evidence="1 2">
    <name type="scientific">Romanomermis culicivorax</name>
    <name type="common">Nematode worm</name>
    <dbReference type="NCBI Taxonomy" id="13658"/>
    <lineage>
        <taxon>Eukaryota</taxon>
        <taxon>Metazoa</taxon>
        <taxon>Ecdysozoa</taxon>
        <taxon>Nematoda</taxon>
        <taxon>Enoplea</taxon>
        <taxon>Dorylaimia</taxon>
        <taxon>Mermithida</taxon>
        <taxon>Mermithoidea</taxon>
        <taxon>Mermithidae</taxon>
        <taxon>Romanomermis</taxon>
    </lineage>
</organism>
<reference evidence="2" key="1">
    <citation type="submission" date="2022-11" db="UniProtKB">
        <authorList>
            <consortium name="WormBaseParasite"/>
        </authorList>
    </citation>
    <scope>IDENTIFICATION</scope>
</reference>